<feature type="region of interest" description="Disordered" evidence="1">
    <location>
        <begin position="285"/>
        <end position="319"/>
    </location>
</feature>
<accession>A0ABT4TGV5</accession>
<keyword evidence="2" id="KW-1133">Transmembrane helix</keyword>
<dbReference type="Proteomes" id="UP001165685">
    <property type="component" value="Unassembled WGS sequence"/>
</dbReference>
<sequence length="440" mass="47650">MSRNGRVLTALLAAAALAAALACLTWWAVERWGVPGWPPDPGRATLGAGVLALFVGLVLLAVLAGGSAGRRGAAAERARAEAEAATHRRRHVLRMRLPSARKDYPFLFSAVVCWRETGPADGAEGAAVCAIERRAREFGSMERPEDADSAQFRLAAALGPEPGAHPGIGRVWAEEVRLELSPEDEERLTRLSDLRKREAVREEERAAERLERDYLSKEVFADPGSALLWWLARDPARVDEAADRIGTLAKLSSAATGRPLSEVHQELAEAAERDDVFAGAVRSSGWTSARGAPPADSGAEPFGPGYAERASAPGMRDEDPDRWLKVAGAVADDWQDDEEYEGFLQRFAVFLQSNGYTASALRLRREHDLGTGFAHAFDASSDLYGDSALEEAPADEVSVADHEPVADERDGEPGDRAQEDHQEDYSGAAPARFTNGERRY</sequence>
<evidence type="ECO:0000313" key="4">
    <source>
        <dbReference type="Proteomes" id="UP001165685"/>
    </source>
</evidence>
<gene>
    <name evidence="3" type="ORF">O4U47_05400</name>
</gene>
<keyword evidence="4" id="KW-1185">Reference proteome</keyword>
<keyword evidence="2" id="KW-0812">Transmembrane</keyword>
<proteinExistence type="predicted"/>
<reference evidence="3" key="1">
    <citation type="submission" date="2023-01" db="EMBL/GenBank/DDBJ databases">
        <title>Draft genome sequence of Nocardiopsis sp. LSu2-4 isolated from halophytes.</title>
        <authorList>
            <person name="Duangmal K."/>
            <person name="Chantavorakit T."/>
        </authorList>
    </citation>
    <scope>NUCLEOTIDE SEQUENCE</scope>
    <source>
        <strain evidence="3">LSu2-4</strain>
    </source>
</reference>
<evidence type="ECO:0000256" key="2">
    <source>
        <dbReference type="SAM" id="Phobius"/>
    </source>
</evidence>
<protein>
    <submittedName>
        <fullName evidence="3">Uncharacterized protein</fullName>
    </submittedName>
</protein>
<feature type="transmembrane region" description="Helical" evidence="2">
    <location>
        <begin position="46"/>
        <end position="69"/>
    </location>
</feature>
<feature type="compositionally biased region" description="Basic and acidic residues" evidence="1">
    <location>
        <begin position="399"/>
        <end position="424"/>
    </location>
</feature>
<dbReference type="RefSeq" id="WP_270676427.1">
    <property type="nucleotide sequence ID" value="NZ_JAQFWP010000007.1"/>
</dbReference>
<feature type="region of interest" description="Disordered" evidence="1">
    <location>
        <begin position="390"/>
        <end position="440"/>
    </location>
</feature>
<dbReference type="PROSITE" id="PS51257">
    <property type="entry name" value="PROKAR_LIPOPROTEIN"/>
    <property type="match status" value="1"/>
</dbReference>
<evidence type="ECO:0000313" key="3">
    <source>
        <dbReference type="EMBL" id="MDA2803938.1"/>
    </source>
</evidence>
<dbReference type="EMBL" id="JAQFWP010000007">
    <property type="protein sequence ID" value="MDA2803938.1"/>
    <property type="molecule type" value="Genomic_DNA"/>
</dbReference>
<organism evidence="3 4">
    <name type="scientific">Nocardiopsis suaedae</name>
    <dbReference type="NCBI Taxonomy" id="3018444"/>
    <lineage>
        <taxon>Bacteria</taxon>
        <taxon>Bacillati</taxon>
        <taxon>Actinomycetota</taxon>
        <taxon>Actinomycetes</taxon>
        <taxon>Streptosporangiales</taxon>
        <taxon>Nocardiopsidaceae</taxon>
        <taxon>Nocardiopsis</taxon>
    </lineage>
</organism>
<evidence type="ECO:0000256" key="1">
    <source>
        <dbReference type="SAM" id="MobiDB-lite"/>
    </source>
</evidence>
<name>A0ABT4TGV5_9ACTN</name>
<comment type="caution">
    <text evidence="3">The sequence shown here is derived from an EMBL/GenBank/DDBJ whole genome shotgun (WGS) entry which is preliminary data.</text>
</comment>
<keyword evidence="2" id="KW-0472">Membrane</keyword>